<organism evidence="2 3">
    <name type="scientific">Hibiscus syriacus</name>
    <name type="common">Rose of Sharon</name>
    <dbReference type="NCBI Taxonomy" id="106335"/>
    <lineage>
        <taxon>Eukaryota</taxon>
        <taxon>Viridiplantae</taxon>
        <taxon>Streptophyta</taxon>
        <taxon>Embryophyta</taxon>
        <taxon>Tracheophyta</taxon>
        <taxon>Spermatophyta</taxon>
        <taxon>Magnoliopsida</taxon>
        <taxon>eudicotyledons</taxon>
        <taxon>Gunneridae</taxon>
        <taxon>Pentapetalae</taxon>
        <taxon>rosids</taxon>
        <taxon>malvids</taxon>
        <taxon>Malvales</taxon>
        <taxon>Malvaceae</taxon>
        <taxon>Malvoideae</taxon>
        <taxon>Hibiscus</taxon>
    </lineage>
</organism>
<dbReference type="PANTHER" id="PTHR34964">
    <property type="entry name" value="MEMBRANE LIPOPROTEIN-RELATED"/>
    <property type="match status" value="1"/>
</dbReference>
<sequence>MPLHVPTRGEFHAVVSGRRDRSRGHSVDLWIATYMYRCVAHFLSASNGGNVTREHNSLMKKESCTSEGHAERSGHLSKNEGSPSRTPDGDQRHVHFGDVAVIGSGEYSWEEHGGECLQDARQFPDNERHGKGNSQDGTASDQDRISFSSRKGEEPLIVSDST</sequence>
<reference evidence="2" key="1">
    <citation type="submission" date="2019-09" db="EMBL/GenBank/DDBJ databases">
        <title>Draft genome information of white flower Hibiscus syriacus.</title>
        <authorList>
            <person name="Kim Y.-M."/>
        </authorList>
    </citation>
    <scope>NUCLEOTIDE SEQUENCE [LARGE SCALE GENOMIC DNA]</scope>
    <source>
        <strain evidence="2">YM2019G1</strain>
    </source>
</reference>
<protein>
    <submittedName>
        <fullName evidence="2">Uncharacterized protein</fullName>
    </submittedName>
</protein>
<dbReference type="EMBL" id="VEPZ02001538">
    <property type="protein sequence ID" value="KAE8669014.1"/>
    <property type="molecule type" value="Genomic_DNA"/>
</dbReference>
<dbReference type="Proteomes" id="UP000436088">
    <property type="component" value="Unassembled WGS sequence"/>
</dbReference>
<feature type="compositionally biased region" description="Basic and acidic residues" evidence="1">
    <location>
        <begin position="52"/>
        <end position="78"/>
    </location>
</feature>
<feature type="compositionally biased region" description="Polar residues" evidence="1">
    <location>
        <begin position="132"/>
        <end position="149"/>
    </location>
</feature>
<dbReference type="AlphaFoldDB" id="A0A6A2YC59"/>
<accession>A0A6A2YC59</accession>
<feature type="compositionally biased region" description="Basic and acidic residues" evidence="1">
    <location>
        <begin position="87"/>
        <end position="96"/>
    </location>
</feature>
<proteinExistence type="predicted"/>
<comment type="caution">
    <text evidence="2">The sequence shown here is derived from an EMBL/GenBank/DDBJ whole genome shotgun (WGS) entry which is preliminary data.</text>
</comment>
<name>A0A6A2YC59_HIBSY</name>
<feature type="region of interest" description="Disordered" evidence="1">
    <location>
        <begin position="111"/>
        <end position="162"/>
    </location>
</feature>
<evidence type="ECO:0000313" key="3">
    <source>
        <dbReference type="Proteomes" id="UP000436088"/>
    </source>
</evidence>
<gene>
    <name evidence="2" type="ORF">F3Y22_tig00112261pilonHSYRG00080</name>
</gene>
<keyword evidence="3" id="KW-1185">Reference proteome</keyword>
<evidence type="ECO:0000313" key="2">
    <source>
        <dbReference type="EMBL" id="KAE8669014.1"/>
    </source>
</evidence>
<feature type="region of interest" description="Disordered" evidence="1">
    <location>
        <begin position="52"/>
        <end position="97"/>
    </location>
</feature>
<evidence type="ECO:0000256" key="1">
    <source>
        <dbReference type="SAM" id="MobiDB-lite"/>
    </source>
</evidence>
<dbReference type="PANTHER" id="PTHR34964:SF14">
    <property type="entry name" value="MEMBRANE LIPOPROTEIN"/>
    <property type="match status" value="1"/>
</dbReference>